<feature type="domain" description="PHD-type" evidence="8">
    <location>
        <begin position="430"/>
        <end position="481"/>
    </location>
</feature>
<dbReference type="PRINTS" id="PR00633">
    <property type="entry name" value="RCCNDNSATION"/>
</dbReference>
<dbReference type="STRING" id="914234.M2RKX0"/>
<proteinExistence type="predicted"/>
<dbReference type="Pfam" id="PF00628">
    <property type="entry name" value="PHD"/>
    <property type="match status" value="1"/>
</dbReference>
<evidence type="ECO:0000256" key="1">
    <source>
        <dbReference type="ARBA" id="ARBA00022723"/>
    </source>
</evidence>
<dbReference type="InterPro" id="IPR001965">
    <property type="entry name" value="Znf_PHD"/>
</dbReference>
<gene>
    <name evidence="9" type="ORF">CERSUDRAFT_46878</name>
</gene>
<dbReference type="InterPro" id="IPR028641">
    <property type="entry name" value="RCC2"/>
</dbReference>
<keyword evidence="1" id="KW-0479">Metal-binding</keyword>
<organism evidence="9 10">
    <name type="scientific">Ceriporiopsis subvermispora (strain B)</name>
    <name type="common">White-rot fungus</name>
    <name type="synonym">Gelatoporia subvermispora</name>
    <dbReference type="NCBI Taxonomy" id="914234"/>
    <lineage>
        <taxon>Eukaryota</taxon>
        <taxon>Fungi</taxon>
        <taxon>Dikarya</taxon>
        <taxon>Basidiomycota</taxon>
        <taxon>Agaricomycotina</taxon>
        <taxon>Agaricomycetes</taxon>
        <taxon>Polyporales</taxon>
        <taxon>Gelatoporiaceae</taxon>
        <taxon>Gelatoporia</taxon>
    </lineage>
</organism>
<dbReference type="PANTHER" id="PTHR46207">
    <property type="entry name" value="PROTEIN RCC2"/>
    <property type="match status" value="1"/>
</dbReference>
<dbReference type="SUPFAM" id="SSF57903">
    <property type="entry name" value="FYVE/PHD zinc finger"/>
    <property type="match status" value="1"/>
</dbReference>
<dbReference type="InterPro" id="IPR013083">
    <property type="entry name" value="Znf_RING/FYVE/PHD"/>
</dbReference>
<sequence length="529" mass="56372">LVLLCGGTDWPRLGRKDRGGKKKDDTAEIEPGPDLLEPHILRSLSLIKAVSIHTTCIACHCVVLDIDGVAWLFGRNERGALGVAGVDAISENAPRRLTAQQLGASKGTRFVNAACGKNHTLLVGSDGQVWTSGINNNGQCGHPVCPEITSFKLVNGPKSNGAKERVKKAAAGTTFSIVLTETGKVFAFGSGEHGQLGHGRTGEHIVSAGKTAFDIEWEPIPVKGLDNKHIVDIACGAQHSVALDAEGMVHVWGYNGYCRLGLGHQKDILIPQVVPQFAGSNEMTRADKIVAGPSNSVVIDKQKMYWMAGKWKNTGDGTCSVGQPYSSFRYIGDLMGVKITFAACGGVSHWALALDEDGLMTIVFGQGASNGELGLGPDEPKSVTKPAQHKRLIGIDVLQIAPAQNTTFFLAKPNEKLSDLPRHPLEVEAPEACVVCGQDTGDDDPLLECEKCDYPHHLKCLDPPMSEVPDGEWFCPECEADPGAPIDRDGVKRNLQPASEGSDEDGPKQGTKRKASSKTGAGWSLSLAR</sequence>
<keyword evidence="4" id="KW-0862">Zinc</keyword>
<evidence type="ECO:0000256" key="7">
    <source>
        <dbReference type="SAM" id="MobiDB-lite"/>
    </source>
</evidence>
<dbReference type="PANTHER" id="PTHR46207:SF1">
    <property type="entry name" value="PROTEIN RCC2"/>
    <property type="match status" value="1"/>
</dbReference>
<dbReference type="OrthoDB" id="5370059at2759"/>
<dbReference type="Pfam" id="PF25390">
    <property type="entry name" value="WD40_RLD"/>
    <property type="match status" value="1"/>
</dbReference>
<dbReference type="SMART" id="SM00249">
    <property type="entry name" value="PHD"/>
    <property type="match status" value="1"/>
</dbReference>
<feature type="non-terminal residue" evidence="9">
    <location>
        <position position="1"/>
    </location>
</feature>
<dbReference type="EMBL" id="KB445794">
    <property type="protein sequence ID" value="EMD39122.1"/>
    <property type="molecule type" value="Genomic_DNA"/>
</dbReference>
<dbReference type="InterPro" id="IPR058923">
    <property type="entry name" value="RCC1-like_dom"/>
</dbReference>
<dbReference type="HOGENOM" id="CLU_005210_7_1_1"/>
<feature type="repeat" description="RCC1" evidence="6">
    <location>
        <begin position="68"/>
        <end position="126"/>
    </location>
</feature>
<dbReference type="PROSITE" id="PS50012">
    <property type="entry name" value="RCC1_3"/>
    <property type="match status" value="3"/>
</dbReference>
<dbReference type="GO" id="GO:0031267">
    <property type="term" value="F:small GTPase binding"/>
    <property type="evidence" value="ECO:0007669"/>
    <property type="project" value="TreeGrafter"/>
</dbReference>
<dbReference type="Gene3D" id="3.30.40.10">
    <property type="entry name" value="Zinc/RING finger domain, C3HC4 (zinc finger)"/>
    <property type="match status" value="1"/>
</dbReference>
<keyword evidence="10" id="KW-1185">Reference proteome</keyword>
<reference evidence="9 10" key="1">
    <citation type="journal article" date="2012" name="Proc. Natl. Acad. Sci. U.S.A.">
        <title>Comparative genomics of Ceriporiopsis subvermispora and Phanerochaete chrysosporium provide insight into selective ligninolysis.</title>
        <authorList>
            <person name="Fernandez-Fueyo E."/>
            <person name="Ruiz-Duenas F.J."/>
            <person name="Ferreira P."/>
            <person name="Floudas D."/>
            <person name="Hibbett D.S."/>
            <person name="Canessa P."/>
            <person name="Larrondo L.F."/>
            <person name="James T.Y."/>
            <person name="Seelenfreund D."/>
            <person name="Lobos S."/>
            <person name="Polanco R."/>
            <person name="Tello M."/>
            <person name="Honda Y."/>
            <person name="Watanabe T."/>
            <person name="Watanabe T."/>
            <person name="Ryu J.S."/>
            <person name="Kubicek C.P."/>
            <person name="Schmoll M."/>
            <person name="Gaskell J."/>
            <person name="Hammel K.E."/>
            <person name="St John F.J."/>
            <person name="Vanden Wymelenberg A."/>
            <person name="Sabat G."/>
            <person name="Splinter BonDurant S."/>
            <person name="Syed K."/>
            <person name="Yadav J.S."/>
            <person name="Doddapaneni H."/>
            <person name="Subramanian V."/>
            <person name="Lavin J.L."/>
            <person name="Oguiza J.A."/>
            <person name="Perez G."/>
            <person name="Pisabarro A.G."/>
            <person name="Ramirez L."/>
            <person name="Santoyo F."/>
            <person name="Master E."/>
            <person name="Coutinho P.M."/>
            <person name="Henrissat B."/>
            <person name="Lombard V."/>
            <person name="Magnuson J.K."/>
            <person name="Kuees U."/>
            <person name="Hori C."/>
            <person name="Igarashi K."/>
            <person name="Samejima M."/>
            <person name="Held B.W."/>
            <person name="Barry K.W."/>
            <person name="LaButti K.M."/>
            <person name="Lapidus A."/>
            <person name="Lindquist E.A."/>
            <person name="Lucas S.M."/>
            <person name="Riley R."/>
            <person name="Salamov A.A."/>
            <person name="Hoffmeister D."/>
            <person name="Schwenk D."/>
            <person name="Hadar Y."/>
            <person name="Yarden O."/>
            <person name="de Vries R.P."/>
            <person name="Wiebenga A."/>
            <person name="Stenlid J."/>
            <person name="Eastwood D."/>
            <person name="Grigoriev I.V."/>
            <person name="Berka R.M."/>
            <person name="Blanchette R.A."/>
            <person name="Kersten P."/>
            <person name="Martinez A.T."/>
            <person name="Vicuna R."/>
            <person name="Cullen D."/>
        </authorList>
    </citation>
    <scope>NUCLEOTIDE SEQUENCE [LARGE SCALE GENOMIC DNA]</scope>
    <source>
        <strain evidence="9 10">B</strain>
    </source>
</reference>
<protein>
    <recommendedName>
        <fullName evidence="8">PHD-type domain-containing protein</fullName>
    </recommendedName>
</protein>
<keyword evidence="3 5" id="KW-0863">Zinc-finger</keyword>
<dbReference type="InterPro" id="IPR019787">
    <property type="entry name" value="Znf_PHD-finger"/>
</dbReference>
<evidence type="ECO:0000313" key="10">
    <source>
        <dbReference type="Proteomes" id="UP000016930"/>
    </source>
</evidence>
<dbReference type="InterPro" id="IPR019786">
    <property type="entry name" value="Zinc_finger_PHD-type_CS"/>
</dbReference>
<evidence type="ECO:0000256" key="2">
    <source>
        <dbReference type="ARBA" id="ARBA00022737"/>
    </source>
</evidence>
<evidence type="ECO:0000256" key="4">
    <source>
        <dbReference type="ARBA" id="ARBA00022833"/>
    </source>
</evidence>
<dbReference type="InterPro" id="IPR009091">
    <property type="entry name" value="RCC1/BLIP-II"/>
</dbReference>
<feature type="repeat" description="RCC1" evidence="6">
    <location>
        <begin position="183"/>
        <end position="246"/>
    </location>
</feature>
<dbReference type="Proteomes" id="UP000016930">
    <property type="component" value="Unassembled WGS sequence"/>
</dbReference>
<evidence type="ECO:0000256" key="3">
    <source>
        <dbReference type="ARBA" id="ARBA00022771"/>
    </source>
</evidence>
<dbReference type="Gene3D" id="2.130.10.30">
    <property type="entry name" value="Regulator of chromosome condensation 1/beta-lactamase-inhibitor protein II"/>
    <property type="match status" value="2"/>
</dbReference>
<dbReference type="InterPro" id="IPR011011">
    <property type="entry name" value="Znf_FYVE_PHD"/>
</dbReference>
<dbReference type="GO" id="GO:0008270">
    <property type="term" value="F:zinc ion binding"/>
    <property type="evidence" value="ECO:0007669"/>
    <property type="project" value="UniProtKB-KW"/>
</dbReference>
<dbReference type="AlphaFoldDB" id="M2RKX0"/>
<feature type="repeat" description="RCC1" evidence="6">
    <location>
        <begin position="247"/>
        <end position="302"/>
    </location>
</feature>
<dbReference type="PROSITE" id="PS00626">
    <property type="entry name" value="RCC1_2"/>
    <property type="match status" value="2"/>
</dbReference>
<dbReference type="GO" id="GO:0016020">
    <property type="term" value="C:membrane"/>
    <property type="evidence" value="ECO:0007669"/>
    <property type="project" value="TreeGrafter"/>
</dbReference>
<evidence type="ECO:0000313" key="9">
    <source>
        <dbReference type="EMBL" id="EMD39122.1"/>
    </source>
</evidence>
<dbReference type="PROSITE" id="PS01359">
    <property type="entry name" value="ZF_PHD_1"/>
    <property type="match status" value="1"/>
</dbReference>
<feature type="region of interest" description="Disordered" evidence="7">
    <location>
        <begin position="482"/>
        <end position="529"/>
    </location>
</feature>
<accession>M2RKX0</accession>
<dbReference type="SUPFAM" id="SSF50985">
    <property type="entry name" value="RCC1/BLIP-II"/>
    <property type="match status" value="1"/>
</dbReference>
<evidence type="ECO:0000259" key="8">
    <source>
        <dbReference type="PROSITE" id="PS50016"/>
    </source>
</evidence>
<keyword evidence="2" id="KW-0677">Repeat</keyword>
<dbReference type="PROSITE" id="PS50016">
    <property type="entry name" value="ZF_PHD_2"/>
    <property type="match status" value="1"/>
</dbReference>
<dbReference type="InterPro" id="IPR000408">
    <property type="entry name" value="Reg_chr_condens"/>
</dbReference>
<name>M2RKX0_CERS8</name>
<evidence type="ECO:0000256" key="6">
    <source>
        <dbReference type="PROSITE-ProRule" id="PRU00235"/>
    </source>
</evidence>
<evidence type="ECO:0000256" key="5">
    <source>
        <dbReference type="PROSITE-ProRule" id="PRU00146"/>
    </source>
</evidence>